<name>A0ABU6MBH1_9BACI</name>
<dbReference type="InterPro" id="IPR036390">
    <property type="entry name" value="WH_DNA-bd_sf"/>
</dbReference>
<dbReference type="SUPFAM" id="SSF46785">
    <property type="entry name" value="Winged helix' DNA-binding domain"/>
    <property type="match status" value="1"/>
</dbReference>
<dbReference type="InterPro" id="IPR015421">
    <property type="entry name" value="PyrdxlP-dep_Trfase_major"/>
</dbReference>
<comment type="cofactor">
    <cofactor evidence="1">
        <name>pyridoxal 5'-phosphate</name>
        <dbReference type="ChEBI" id="CHEBI:597326"/>
    </cofactor>
</comment>
<dbReference type="Gene3D" id="1.10.10.10">
    <property type="entry name" value="Winged helix-like DNA-binding domain superfamily/Winged helix DNA-binding domain"/>
    <property type="match status" value="1"/>
</dbReference>
<evidence type="ECO:0000256" key="7">
    <source>
        <dbReference type="ARBA" id="ARBA00023163"/>
    </source>
</evidence>
<dbReference type="Pfam" id="PF00392">
    <property type="entry name" value="GntR"/>
    <property type="match status" value="1"/>
</dbReference>
<keyword evidence="10" id="KW-1185">Reference proteome</keyword>
<comment type="caution">
    <text evidence="9">The sequence shown here is derived from an EMBL/GenBank/DDBJ whole genome shotgun (WGS) entry which is preliminary data.</text>
</comment>
<proteinExistence type="inferred from homology"/>
<dbReference type="PANTHER" id="PTHR46577">
    <property type="entry name" value="HTH-TYPE TRANSCRIPTIONAL REGULATORY PROTEIN GABR"/>
    <property type="match status" value="1"/>
</dbReference>
<dbReference type="CDD" id="cd00609">
    <property type="entry name" value="AAT_like"/>
    <property type="match status" value="1"/>
</dbReference>
<evidence type="ECO:0000256" key="6">
    <source>
        <dbReference type="ARBA" id="ARBA00023125"/>
    </source>
</evidence>
<keyword evidence="3 9" id="KW-0032">Aminotransferase</keyword>
<keyword evidence="5" id="KW-0805">Transcription regulation</keyword>
<dbReference type="RefSeq" id="WP_066268565.1">
    <property type="nucleotide sequence ID" value="NZ_JARMAB010000003.1"/>
</dbReference>
<dbReference type="PROSITE" id="PS50949">
    <property type="entry name" value="HTH_GNTR"/>
    <property type="match status" value="1"/>
</dbReference>
<evidence type="ECO:0000259" key="8">
    <source>
        <dbReference type="PROSITE" id="PS50949"/>
    </source>
</evidence>
<evidence type="ECO:0000256" key="1">
    <source>
        <dbReference type="ARBA" id="ARBA00001933"/>
    </source>
</evidence>
<protein>
    <submittedName>
        <fullName evidence="9">PLP-dependent aminotransferase family protein</fullName>
    </submittedName>
</protein>
<keyword evidence="7" id="KW-0804">Transcription</keyword>
<dbReference type="Pfam" id="PF00155">
    <property type="entry name" value="Aminotran_1_2"/>
    <property type="match status" value="1"/>
</dbReference>
<evidence type="ECO:0000256" key="4">
    <source>
        <dbReference type="ARBA" id="ARBA00022898"/>
    </source>
</evidence>
<dbReference type="EMBL" id="JARMAB010000003">
    <property type="protein sequence ID" value="MED1201860.1"/>
    <property type="molecule type" value="Genomic_DNA"/>
</dbReference>
<feature type="domain" description="HTH gntR-type" evidence="8">
    <location>
        <begin position="13"/>
        <end position="81"/>
    </location>
</feature>
<dbReference type="Gene3D" id="3.40.640.10">
    <property type="entry name" value="Type I PLP-dependent aspartate aminotransferase-like (Major domain)"/>
    <property type="match status" value="1"/>
</dbReference>
<dbReference type="InterPro" id="IPR015424">
    <property type="entry name" value="PyrdxlP-dep_Trfase"/>
</dbReference>
<evidence type="ECO:0000313" key="9">
    <source>
        <dbReference type="EMBL" id="MED1201860.1"/>
    </source>
</evidence>
<dbReference type="Proteomes" id="UP001341444">
    <property type="component" value="Unassembled WGS sequence"/>
</dbReference>
<accession>A0ABU6MBH1</accession>
<dbReference type="InterPro" id="IPR004839">
    <property type="entry name" value="Aminotransferase_I/II_large"/>
</dbReference>
<dbReference type="SMART" id="SM00345">
    <property type="entry name" value="HTH_GNTR"/>
    <property type="match status" value="1"/>
</dbReference>
<comment type="similarity">
    <text evidence="2">In the C-terminal section; belongs to the class-I pyridoxal-phosphate-dependent aminotransferase family.</text>
</comment>
<evidence type="ECO:0000256" key="2">
    <source>
        <dbReference type="ARBA" id="ARBA00005384"/>
    </source>
</evidence>
<gene>
    <name evidence="9" type="ORF">P4T90_02015</name>
</gene>
<reference evidence="9 10" key="1">
    <citation type="submission" date="2023-03" db="EMBL/GenBank/DDBJ databases">
        <title>Bacillus Genome Sequencing.</title>
        <authorList>
            <person name="Dunlap C."/>
        </authorList>
    </citation>
    <scope>NUCLEOTIDE SEQUENCE [LARGE SCALE GENOMIC DNA]</scope>
    <source>
        <strain evidence="9 10">B-23453</strain>
    </source>
</reference>
<dbReference type="SUPFAM" id="SSF53383">
    <property type="entry name" value="PLP-dependent transferases"/>
    <property type="match status" value="1"/>
</dbReference>
<sequence>MDFTPHLNPAAKEPLYVQLYHFFKEEIRSGRISAGEKLPSKRKLALHLNISLNTVNAAYEQLIMEGYLHTRPKSGVYASLRQQDLHTEHLHPLTAEPPPVSETEDIRFDFSHGKIDLGSFPYSIWRRLTQELIYDDQAELLHSGDVQGESLLREQIAKYIYQSRGVQALSEQIVIGAGTQYLLWLLSMILGKGQVMGFENPGYHRAKITFEHSGLLTVPIELDEHGIDVLQLEKSPANHVYVTPSHQFPYGMIMPISRRLELLQWAQRNNGYIIEDDYDGEFRYKGKPIPSLQGLDTLHRVIYLGTFSKSLIPSIRLNFMVLPPELLEIYQKEFTIYKQTVSRLHQQTLYLFMKKGHWETHLNRMRTLYRKKQQKLLTSVQFFMGQNVKIIGEQSGLHILLRVNTAMPEEVLVLKAMEAGVKVYPSSVYKEGLKTDCPEILLGFGGLTEQEIKKGIEMLASAWFGVS</sequence>
<dbReference type="InterPro" id="IPR000524">
    <property type="entry name" value="Tscrpt_reg_HTH_GntR"/>
</dbReference>
<dbReference type="CDD" id="cd07377">
    <property type="entry name" value="WHTH_GntR"/>
    <property type="match status" value="1"/>
</dbReference>
<dbReference type="PANTHER" id="PTHR46577:SF1">
    <property type="entry name" value="HTH-TYPE TRANSCRIPTIONAL REGULATORY PROTEIN GABR"/>
    <property type="match status" value="1"/>
</dbReference>
<keyword evidence="6" id="KW-0238">DNA-binding</keyword>
<evidence type="ECO:0000256" key="5">
    <source>
        <dbReference type="ARBA" id="ARBA00023015"/>
    </source>
</evidence>
<keyword evidence="3 9" id="KW-0808">Transferase</keyword>
<keyword evidence="4" id="KW-0663">Pyridoxal phosphate</keyword>
<organism evidence="9 10">
    <name type="scientific">Heyndrickxia acidicola</name>
    <dbReference type="NCBI Taxonomy" id="209389"/>
    <lineage>
        <taxon>Bacteria</taxon>
        <taxon>Bacillati</taxon>
        <taxon>Bacillota</taxon>
        <taxon>Bacilli</taxon>
        <taxon>Bacillales</taxon>
        <taxon>Bacillaceae</taxon>
        <taxon>Heyndrickxia</taxon>
    </lineage>
</organism>
<evidence type="ECO:0000313" key="10">
    <source>
        <dbReference type="Proteomes" id="UP001341444"/>
    </source>
</evidence>
<dbReference type="GO" id="GO:0008483">
    <property type="term" value="F:transaminase activity"/>
    <property type="evidence" value="ECO:0007669"/>
    <property type="project" value="UniProtKB-KW"/>
</dbReference>
<dbReference type="InterPro" id="IPR036388">
    <property type="entry name" value="WH-like_DNA-bd_sf"/>
</dbReference>
<evidence type="ECO:0000256" key="3">
    <source>
        <dbReference type="ARBA" id="ARBA00022576"/>
    </source>
</evidence>
<dbReference type="InterPro" id="IPR051446">
    <property type="entry name" value="HTH_trans_reg/aminotransferase"/>
</dbReference>